<dbReference type="Pfam" id="PF00155">
    <property type="entry name" value="Aminotran_1_2"/>
    <property type="match status" value="1"/>
</dbReference>
<evidence type="ECO:0000259" key="9">
    <source>
        <dbReference type="Pfam" id="PF07685"/>
    </source>
</evidence>
<reference evidence="10 11" key="1">
    <citation type="submission" date="2024-09" db="EMBL/GenBank/DDBJ databases">
        <authorList>
            <person name="Sun Q."/>
            <person name="Mori K."/>
        </authorList>
    </citation>
    <scope>NUCLEOTIDE SEQUENCE [LARGE SCALE GENOMIC DNA]</scope>
    <source>
        <strain evidence="10 11">JCM 12520</strain>
    </source>
</reference>
<dbReference type="InterPro" id="IPR047045">
    <property type="entry name" value="CobQ_N"/>
</dbReference>
<dbReference type="InterPro" id="IPR015424">
    <property type="entry name" value="PyrdxlP-dep_Trfase"/>
</dbReference>
<dbReference type="InterPro" id="IPR002586">
    <property type="entry name" value="CobQ/CobB/MinD/ParA_Nub-bd_dom"/>
</dbReference>
<dbReference type="HAMAP" id="MF_00028">
    <property type="entry name" value="CobQ"/>
    <property type="match status" value="1"/>
</dbReference>
<dbReference type="SUPFAM" id="SSF53383">
    <property type="entry name" value="PLP-dependent transferases"/>
    <property type="match status" value="1"/>
</dbReference>
<evidence type="ECO:0000313" key="11">
    <source>
        <dbReference type="Proteomes" id="UP001589619"/>
    </source>
</evidence>
<feature type="domain" description="Aminotransferase class I/classII large" evidence="7">
    <location>
        <begin position="26"/>
        <end position="349"/>
    </location>
</feature>
<evidence type="ECO:0000256" key="1">
    <source>
        <dbReference type="ARBA" id="ARBA00003444"/>
    </source>
</evidence>
<evidence type="ECO:0000259" key="8">
    <source>
        <dbReference type="Pfam" id="PF01656"/>
    </source>
</evidence>
<evidence type="ECO:0000256" key="4">
    <source>
        <dbReference type="ARBA" id="ARBA00022962"/>
    </source>
</evidence>
<dbReference type="NCBIfam" id="TIGR01140">
    <property type="entry name" value="L_thr_O3P_dcar"/>
    <property type="match status" value="1"/>
</dbReference>
<gene>
    <name evidence="6" type="primary">cobQ</name>
    <name evidence="10" type="ORF">ACFFNY_04425</name>
</gene>
<dbReference type="InterPro" id="IPR011698">
    <property type="entry name" value="GATase_3"/>
</dbReference>
<evidence type="ECO:0000259" key="7">
    <source>
        <dbReference type="Pfam" id="PF00155"/>
    </source>
</evidence>
<dbReference type="PANTHER" id="PTHR21343">
    <property type="entry name" value="DETHIOBIOTIN SYNTHETASE"/>
    <property type="match status" value="1"/>
</dbReference>
<proteinExistence type="inferred from homology"/>
<dbReference type="InterPro" id="IPR015422">
    <property type="entry name" value="PyrdxlP-dep_Trfase_small"/>
</dbReference>
<dbReference type="PANTHER" id="PTHR21343:SF1">
    <property type="entry name" value="COBYRIC ACID SYNTHASE"/>
    <property type="match status" value="1"/>
</dbReference>
<dbReference type="SUPFAM" id="SSF52540">
    <property type="entry name" value="P-loop containing nucleoside triphosphate hydrolases"/>
    <property type="match status" value="1"/>
</dbReference>
<dbReference type="Gene3D" id="3.90.1150.10">
    <property type="entry name" value="Aspartate Aminotransferase, domain 1"/>
    <property type="match status" value="1"/>
</dbReference>
<dbReference type="PROSITE" id="PS51274">
    <property type="entry name" value="GATASE_COBBQ"/>
    <property type="match status" value="1"/>
</dbReference>
<dbReference type="PROSITE" id="PS00105">
    <property type="entry name" value="AA_TRANSFER_CLASS_1"/>
    <property type="match status" value="1"/>
</dbReference>
<dbReference type="InterPro" id="IPR004838">
    <property type="entry name" value="NHTrfase_class1_PyrdxlP-BS"/>
</dbReference>
<evidence type="ECO:0000256" key="5">
    <source>
        <dbReference type="ARBA" id="ARBA00048531"/>
    </source>
</evidence>
<dbReference type="Gene3D" id="3.40.640.10">
    <property type="entry name" value="Type I PLP-dependent aspartate aminotransferase-like (Major domain)"/>
    <property type="match status" value="1"/>
</dbReference>
<dbReference type="SUPFAM" id="SSF52317">
    <property type="entry name" value="Class I glutamine amidotransferase-like"/>
    <property type="match status" value="1"/>
</dbReference>
<dbReference type="CDD" id="cd05389">
    <property type="entry name" value="CobQ_N"/>
    <property type="match status" value="1"/>
</dbReference>
<evidence type="ECO:0000256" key="6">
    <source>
        <dbReference type="HAMAP-Rule" id="MF_00028"/>
    </source>
</evidence>
<feature type="domain" description="CobQ/CobB/MinD/ParA nucleotide binding" evidence="8">
    <location>
        <begin position="421"/>
        <end position="648"/>
    </location>
</feature>
<comment type="similarity">
    <text evidence="6">Belongs to the CobB/CobQ family. CobQ subfamily.</text>
</comment>
<protein>
    <recommendedName>
        <fullName evidence="6">Cobyric acid synthase</fullName>
    </recommendedName>
</protein>
<comment type="catalytic activity">
    <reaction evidence="5">
        <text>O-phospho-L-threonine + H(+) = (R)-1-aminopropan-2-yl phosphate + CO2</text>
        <dbReference type="Rhea" id="RHEA:11492"/>
        <dbReference type="ChEBI" id="CHEBI:15378"/>
        <dbReference type="ChEBI" id="CHEBI:16526"/>
        <dbReference type="ChEBI" id="CHEBI:58563"/>
        <dbReference type="ChEBI" id="CHEBI:58675"/>
        <dbReference type="EC" id="4.1.1.81"/>
    </reaction>
</comment>
<dbReference type="Proteomes" id="UP001589619">
    <property type="component" value="Unassembled WGS sequence"/>
</dbReference>
<dbReference type="NCBIfam" id="TIGR00313">
    <property type="entry name" value="cobQ"/>
    <property type="match status" value="1"/>
</dbReference>
<dbReference type="CDD" id="cd01750">
    <property type="entry name" value="GATase1_CobQ"/>
    <property type="match status" value="1"/>
</dbReference>
<feature type="active site" evidence="6">
    <location>
        <position position="861"/>
    </location>
</feature>
<comment type="caution">
    <text evidence="10">The sequence shown here is derived from an EMBL/GenBank/DDBJ whole genome shotgun (WGS) entry which is preliminary data.</text>
</comment>
<dbReference type="InterPro" id="IPR004839">
    <property type="entry name" value="Aminotransferase_I/II_large"/>
</dbReference>
<dbReference type="Gene3D" id="3.40.50.880">
    <property type="match status" value="1"/>
</dbReference>
<comment type="pathway">
    <text evidence="2 6">Cofactor biosynthesis; adenosylcobalamin biosynthesis.</text>
</comment>
<dbReference type="Gene3D" id="3.40.50.300">
    <property type="entry name" value="P-loop containing nucleotide triphosphate hydrolases"/>
    <property type="match status" value="1"/>
</dbReference>
<comment type="function">
    <text evidence="6">Catalyzes amidations at positions B, D, E, and G on adenosylcobyrinic A,C-diamide. NH(2) groups are provided by glutamine, and one molecule of ATP is hydrogenolyzed for each amidation.</text>
</comment>
<dbReference type="CDD" id="cd00609">
    <property type="entry name" value="AAT_like"/>
    <property type="match status" value="1"/>
</dbReference>
<dbReference type="InterPro" id="IPR015421">
    <property type="entry name" value="PyrdxlP-dep_Trfase_major"/>
</dbReference>
<keyword evidence="11" id="KW-1185">Reference proteome</keyword>
<evidence type="ECO:0000313" key="10">
    <source>
        <dbReference type="EMBL" id="MFB9750813.1"/>
    </source>
</evidence>
<dbReference type="InterPro" id="IPR033949">
    <property type="entry name" value="CobQ_GATase1"/>
</dbReference>
<dbReference type="Pfam" id="PF01656">
    <property type="entry name" value="CbiA"/>
    <property type="match status" value="1"/>
</dbReference>
<dbReference type="InterPro" id="IPR004459">
    <property type="entry name" value="CobQ_synth"/>
</dbReference>
<dbReference type="NCBIfam" id="NF001989">
    <property type="entry name" value="PRK00784.1"/>
    <property type="match status" value="1"/>
</dbReference>
<keyword evidence="3 6" id="KW-0169">Cobalamin biosynthesis</keyword>
<dbReference type="EMBL" id="JBHMAG010000004">
    <property type="protein sequence ID" value="MFB9750813.1"/>
    <property type="molecule type" value="Genomic_DNA"/>
</dbReference>
<feature type="active site" description="Nucleophile" evidence="6">
    <location>
        <position position="751"/>
    </location>
</feature>
<sequence>MLERYGHGGDLTTAEAVFGKPPGGFLDFSSNMNPFGPPEAIGRLLAERWRELARYPDPAVRGLRRAIAEKYGIPEESVLVGNGAAELIDLSVRALAPGKVGLARPSFSEYEEAVHKTGGEIVDIPLSPEDGFILHEKALRNAAEQADLLVLGHPNNPTGRLADAAMLKRIVADRIPLVLDEAFVDFAPDEETVSLIRLAAQSERLYVIRSMTKFYAVPGIRLGFIVAHPDEIRKLARLQVPWSVNSMAQWIGEAVLGDREYADRTRRWLAEERPELAKGLEKLGLRVFPGQVNFILASIPERLGCGVKELQKRMGEKGVLIRDASLFPGLDGSFFRVAVRLREENETLLRCLQATLGGGQEAEAMEASGAAAVADAVTAARQGLSVVAADEVPVVETGRGAAAEKSVADTAGEPARLAPTLMFQGTSSDAGKSILTTALCRILLQDGWKVAPFKSQNMSLNSYVTPDGKEIGRAQGMQADACRVPATTDMNPILLKPKKDMVSQVVVHGKPLRDYDARTYREKYLGEAEHIVKDALKRLRTRYEAVVIEGAGSPAEVNLKDRDIVNMRLAGWADAPVLLVADIDRGGVFASLVGTMDILTPEEQDRVQGFVINKFRGDVTLLQPGLDWLERRTGKPVLGVIPYLPDVGLEDEDSASLDAKRLSGPKREGQIDIAVLRLPRLSNFTDFDPLFEEPDVHVRYVSTVSEWGQPDAVIIPGSKNTIDDLQFLRATALETRIRRHVEAGGRLLGICAGYQMLGRRLLDPQRIESDTEELSGIGLFDAETTFTPDKRTERVCGTAHWPGLEPLPVEGYEIHMGRTRFGDEVRQPFAIRIHDAPDEAGSYHADGALSPDGKVWGTYMHGVLHNDGLRRQWINEIRADKGWEPSAGELKFFGQREAAFDRLADHVRRHLDMDRIYAMMNRKNERGREA</sequence>
<keyword evidence="4 6" id="KW-0315">Glutamine amidotransferase</keyword>
<evidence type="ECO:0000256" key="2">
    <source>
        <dbReference type="ARBA" id="ARBA00004953"/>
    </source>
</evidence>
<dbReference type="InterPro" id="IPR027417">
    <property type="entry name" value="P-loop_NTPase"/>
</dbReference>
<evidence type="ECO:0000256" key="3">
    <source>
        <dbReference type="ARBA" id="ARBA00022573"/>
    </source>
</evidence>
<name>A0ABV5VRB5_9BACL</name>
<dbReference type="Pfam" id="PF07685">
    <property type="entry name" value="GATase_3"/>
    <property type="match status" value="1"/>
</dbReference>
<comment type="function">
    <text evidence="1">Decarboxylates L-threonine-O-3-phosphate to yield (R)-1-amino-2-propanol O-2-phosphate, the precursor for the linkage between the nucleotide loop and the corrin ring in cobalamin.</text>
</comment>
<accession>A0ABV5VRB5</accession>
<dbReference type="InterPro" id="IPR005860">
    <property type="entry name" value="CobD"/>
</dbReference>
<dbReference type="RefSeq" id="WP_344905104.1">
    <property type="nucleotide sequence ID" value="NZ_BAAAYO010000002.1"/>
</dbReference>
<dbReference type="InterPro" id="IPR029062">
    <property type="entry name" value="Class_I_gatase-like"/>
</dbReference>
<organism evidence="10 11">
    <name type="scientific">Paenibacillus hodogayensis</name>
    <dbReference type="NCBI Taxonomy" id="279208"/>
    <lineage>
        <taxon>Bacteria</taxon>
        <taxon>Bacillati</taxon>
        <taxon>Bacillota</taxon>
        <taxon>Bacilli</taxon>
        <taxon>Bacillales</taxon>
        <taxon>Paenibacillaceae</taxon>
        <taxon>Paenibacillus</taxon>
    </lineage>
</organism>
<feature type="domain" description="CobB/CobQ-like glutamine amidotransferase" evidence="9">
    <location>
        <begin position="672"/>
        <end position="867"/>
    </location>
</feature>